<dbReference type="SUPFAM" id="SSF52374">
    <property type="entry name" value="Nucleotidylyl transferase"/>
    <property type="match status" value="1"/>
</dbReference>
<protein>
    <recommendedName>
        <fullName evidence="3">pantoate--beta-alanine ligase (AMP-forming)</fullName>
        <ecNumber evidence="3">6.3.2.1</ecNumber>
    </recommendedName>
</protein>
<comment type="similarity">
    <text evidence="2">Belongs to the pantothenate synthetase family.</text>
</comment>
<dbReference type="InterPro" id="IPR042176">
    <property type="entry name" value="Pantoate_ligase_C"/>
</dbReference>
<evidence type="ECO:0000256" key="6">
    <source>
        <dbReference type="ARBA" id="ARBA00022741"/>
    </source>
</evidence>
<evidence type="ECO:0000313" key="9">
    <source>
        <dbReference type="EMBL" id="SVA47677.1"/>
    </source>
</evidence>
<dbReference type="Gene3D" id="3.40.50.620">
    <property type="entry name" value="HUPs"/>
    <property type="match status" value="1"/>
</dbReference>
<dbReference type="Gene3D" id="3.30.1300.10">
    <property type="entry name" value="Pantoate-beta-alanine ligase, C-terminal domain"/>
    <property type="match status" value="1"/>
</dbReference>
<dbReference type="EC" id="6.3.2.1" evidence="3"/>
<dbReference type="AlphaFoldDB" id="A0A381W6T8"/>
<proteinExistence type="inferred from homology"/>
<comment type="pathway">
    <text evidence="1">Cofactor biosynthesis; (R)-pantothenate biosynthesis; (R)-pantothenate from (R)-pantoate and beta-alanine: step 1/1.</text>
</comment>
<feature type="non-terminal residue" evidence="9">
    <location>
        <position position="1"/>
    </location>
</feature>
<dbReference type="InterPro" id="IPR014729">
    <property type="entry name" value="Rossmann-like_a/b/a_fold"/>
</dbReference>
<dbReference type="GO" id="GO:0015940">
    <property type="term" value="P:pantothenate biosynthetic process"/>
    <property type="evidence" value="ECO:0007669"/>
    <property type="project" value="UniProtKB-UniPathway"/>
</dbReference>
<dbReference type="Pfam" id="PF02569">
    <property type="entry name" value="Pantoate_ligase"/>
    <property type="match status" value="1"/>
</dbReference>
<evidence type="ECO:0000256" key="3">
    <source>
        <dbReference type="ARBA" id="ARBA00012219"/>
    </source>
</evidence>
<reference evidence="9" key="1">
    <citation type="submission" date="2018-05" db="EMBL/GenBank/DDBJ databases">
        <authorList>
            <person name="Lanie J.A."/>
            <person name="Ng W.-L."/>
            <person name="Kazmierczak K.M."/>
            <person name="Andrzejewski T.M."/>
            <person name="Davidsen T.M."/>
            <person name="Wayne K.J."/>
            <person name="Tettelin H."/>
            <person name="Glass J.I."/>
            <person name="Rusch D."/>
            <person name="Podicherti R."/>
            <person name="Tsui H.-C.T."/>
            <person name="Winkler M.E."/>
        </authorList>
    </citation>
    <scope>NUCLEOTIDE SEQUENCE</scope>
</reference>
<dbReference type="GO" id="GO:0005524">
    <property type="term" value="F:ATP binding"/>
    <property type="evidence" value="ECO:0007669"/>
    <property type="project" value="UniProtKB-KW"/>
</dbReference>
<organism evidence="9">
    <name type="scientific">marine metagenome</name>
    <dbReference type="NCBI Taxonomy" id="408172"/>
    <lineage>
        <taxon>unclassified sequences</taxon>
        <taxon>metagenomes</taxon>
        <taxon>ecological metagenomes</taxon>
    </lineage>
</organism>
<keyword evidence="5" id="KW-0566">Pantothenate biosynthesis</keyword>
<accession>A0A381W6T8</accession>
<dbReference type="PANTHER" id="PTHR21299:SF1">
    <property type="entry name" value="PANTOATE--BETA-ALANINE LIGASE"/>
    <property type="match status" value="1"/>
</dbReference>
<evidence type="ECO:0000256" key="5">
    <source>
        <dbReference type="ARBA" id="ARBA00022655"/>
    </source>
</evidence>
<gene>
    <name evidence="9" type="ORF">METZ01_LOCUS100531</name>
</gene>
<dbReference type="UniPathway" id="UPA00028">
    <property type="reaction ID" value="UER00005"/>
</dbReference>
<dbReference type="GO" id="GO:0004592">
    <property type="term" value="F:pantoate-beta-alanine ligase activity"/>
    <property type="evidence" value="ECO:0007669"/>
    <property type="project" value="UniProtKB-EC"/>
</dbReference>
<evidence type="ECO:0000256" key="7">
    <source>
        <dbReference type="ARBA" id="ARBA00022840"/>
    </source>
</evidence>
<comment type="catalytic activity">
    <reaction evidence="8">
        <text>(R)-pantoate + beta-alanine + ATP = (R)-pantothenate + AMP + diphosphate + H(+)</text>
        <dbReference type="Rhea" id="RHEA:10912"/>
        <dbReference type="ChEBI" id="CHEBI:15378"/>
        <dbReference type="ChEBI" id="CHEBI:15980"/>
        <dbReference type="ChEBI" id="CHEBI:29032"/>
        <dbReference type="ChEBI" id="CHEBI:30616"/>
        <dbReference type="ChEBI" id="CHEBI:33019"/>
        <dbReference type="ChEBI" id="CHEBI:57966"/>
        <dbReference type="ChEBI" id="CHEBI:456215"/>
        <dbReference type="EC" id="6.3.2.1"/>
    </reaction>
</comment>
<evidence type="ECO:0000256" key="2">
    <source>
        <dbReference type="ARBA" id="ARBA00009256"/>
    </source>
</evidence>
<keyword evidence="4" id="KW-0436">Ligase</keyword>
<keyword evidence="6" id="KW-0547">Nucleotide-binding</keyword>
<keyword evidence="7" id="KW-0067">ATP-binding</keyword>
<dbReference type="EMBL" id="UINC01010740">
    <property type="protein sequence ID" value="SVA47677.1"/>
    <property type="molecule type" value="Genomic_DNA"/>
</dbReference>
<dbReference type="PANTHER" id="PTHR21299">
    <property type="entry name" value="CYTIDYLATE KINASE/PANTOATE-BETA-ALANINE LIGASE"/>
    <property type="match status" value="1"/>
</dbReference>
<evidence type="ECO:0000256" key="4">
    <source>
        <dbReference type="ARBA" id="ARBA00022598"/>
    </source>
</evidence>
<evidence type="ECO:0000256" key="1">
    <source>
        <dbReference type="ARBA" id="ARBA00004990"/>
    </source>
</evidence>
<name>A0A381W6T8_9ZZZZ</name>
<evidence type="ECO:0000256" key="8">
    <source>
        <dbReference type="ARBA" id="ARBA00048258"/>
    </source>
</evidence>
<dbReference type="GO" id="GO:0005829">
    <property type="term" value="C:cytosol"/>
    <property type="evidence" value="ECO:0007669"/>
    <property type="project" value="TreeGrafter"/>
</dbReference>
<sequence>VDIDNFDEHGADIVFIPSVEEIYPTHGKDAPPIDPGPVAKSLEGIHRPGHFAGVATVVTRLFSIISPDKATFGEKDAQQLRIIQHINKSLKLGVEIIPIPTVREFDGLAVSSRNAYLSPVEREAAPVLFRALTATKLMWHSGERSGDVLRFKLKSVLCGERLARTEYAAIVDVDTFQELDNVVGSARAVLAVNIGRARLIDNLLLG</sequence>
<dbReference type="InterPro" id="IPR003721">
    <property type="entry name" value="Pantoate_ligase"/>
</dbReference>